<dbReference type="PATRIC" id="fig|1299334.3.peg.8019"/>
<comment type="caution">
    <text evidence="2">The sequence shown here is derived from an EMBL/GenBank/DDBJ whole genome shotgun (WGS) entry which is preliminary data.</text>
</comment>
<dbReference type="EMBL" id="JAOB01000073">
    <property type="protein sequence ID" value="EUA19260.1"/>
    <property type="molecule type" value="Genomic_DNA"/>
</dbReference>
<evidence type="ECO:0000313" key="2">
    <source>
        <dbReference type="EMBL" id="EUA19260.1"/>
    </source>
</evidence>
<proteinExistence type="predicted"/>
<name>X7ZL06_MYCXE</name>
<organism evidence="2">
    <name type="scientific">Mycobacterium xenopi 4042</name>
    <dbReference type="NCBI Taxonomy" id="1299334"/>
    <lineage>
        <taxon>Bacteria</taxon>
        <taxon>Bacillati</taxon>
        <taxon>Actinomycetota</taxon>
        <taxon>Actinomycetes</taxon>
        <taxon>Mycobacteriales</taxon>
        <taxon>Mycobacteriaceae</taxon>
        <taxon>Mycobacterium</taxon>
    </lineage>
</organism>
<feature type="region of interest" description="Disordered" evidence="1">
    <location>
        <begin position="18"/>
        <end position="37"/>
    </location>
</feature>
<sequence>MELDVVSVSKIAAMLHKATENTQPRRRGRHRAGSGPFARDRVNTAAKQAAPDWMSVIDGGATPPVATQPRAVIGMATKPVVTDPISTDLKRVMRQLKLGGCSTPCPSGSPWLTSGTCHTRLFGADPRR</sequence>
<gene>
    <name evidence="2" type="ORF">I553_10419</name>
</gene>
<protein>
    <submittedName>
        <fullName evidence="2">Uncharacterized protein</fullName>
    </submittedName>
</protein>
<dbReference type="AlphaFoldDB" id="X7ZL06"/>
<accession>X7ZL06</accession>
<evidence type="ECO:0000256" key="1">
    <source>
        <dbReference type="SAM" id="MobiDB-lite"/>
    </source>
</evidence>
<reference evidence="2" key="1">
    <citation type="submission" date="2014-01" db="EMBL/GenBank/DDBJ databases">
        <authorList>
            <person name="Brown-Elliot B."/>
            <person name="Wallace R."/>
            <person name="Lenaerts A."/>
            <person name="Ordway D."/>
            <person name="DeGroote M.A."/>
            <person name="Parker T."/>
            <person name="Sizemore C."/>
            <person name="Tallon L.J."/>
            <person name="Sadzewicz L.K."/>
            <person name="Sengamalay N."/>
            <person name="Fraser C.M."/>
            <person name="Hine E."/>
            <person name="Shefchek K.A."/>
            <person name="Das S.P."/>
            <person name="Tettelin H."/>
        </authorList>
    </citation>
    <scope>NUCLEOTIDE SEQUENCE [LARGE SCALE GENOMIC DNA]</scope>
    <source>
        <strain evidence="2">4042</strain>
    </source>
</reference>